<dbReference type="STRING" id="1341154.FCR2A7T_26800"/>
<dbReference type="InterPro" id="IPR015943">
    <property type="entry name" value="WD40/YVTN_repeat-like_dom_sf"/>
</dbReference>
<evidence type="ECO:0008006" key="4">
    <source>
        <dbReference type="Google" id="ProtNLM"/>
    </source>
</evidence>
<dbReference type="SUPFAM" id="SSF82171">
    <property type="entry name" value="DPP6 N-terminal domain-like"/>
    <property type="match status" value="1"/>
</dbReference>
<gene>
    <name evidence="2" type="ORF">IP98_00060</name>
</gene>
<dbReference type="PANTHER" id="PTHR36842:SF1">
    <property type="entry name" value="PROTEIN TOLB"/>
    <property type="match status" value="1"/>
</dbReference>
<name>V6RXP0_9FLAO</name>
<dbReference type="InterPro" id="IPR011042">
    <property type="entry name" value="6-blade_b-propeller_TolB-like"/>
</dbReference>
<dbReference type="OrthoDB" id="8432779at2"/>
<feature type="signal peptide" evidence="1">
    <location>
        <begin position="1"/>
        <end position="19"/>
    </location>
</feature>
<protein>
    <recommendedName>
        <fullName evidence="4">WD40 repeat protein</fullName>
    </recommendedName>
</protein>
<dbReference type="Gene3D" id="2.130.10.10">
    <property type="entry name" value="YVTN repeat-like/Quinoprotein amine dehydrogenase"/>
    <property type="match status" value="1"/>
</dbReference>
<evidence type="ECO:0000313" key="2">
    <source>
        <dbReference type="EMBL" id="TWI15076.1"/>
    </source>
</evidence>
<proteinExistence type="predicted"/>
<dbReference type="PANTHER" id="PTHR36842">
    <property type="entry name" value="PROTEIN TOLB HOMOLOG"/>
    <property type="match status" value="1"/>
</dbReference>
<feature type="chain" id="PRO_5030178614" description="WD40 repeat protein" evidence="1">
    <location>
        <begin position="20"/>
        <end position="283"/>
    </location>
</feature>
<evidence type="ECO:0000256" key="1">
    <source>
        <dbReference type="SAM" id="SignalP"/>
    </source>
</evidence>
<reference evidence="2 3" key="1">
    <citation type="journal article" date="2015" name="Stand. Genomic Sci.">
        <title>Genomic Encyclopedia of Bacterial and Archaeal Type Strains, Phase III: the genomes of soil and plant-associated and newly described type strains.</title>
        <authorList>
            <person name="Whitman W.B."/>
            <person name="Woyke T."/>
            <person name="Klenk H.P."/>
            <person name="Zhou Y."/>
            <person name="Lilburn T.G."/>
            <person name="Beck B.J."/>
            <person name="De Vos P."/>
            <person name="Vandamme P."/>
            <person name="Eisen J.A."/>
            <person name="Garrity G."/>
            <person name="Hugenholtz P."/>
            <person name="Kyrpides N.C."/>
        </authorList>
    </citation>
    <scope>NUCLEOTIDE SEQUENCE [LARGE SCALE GENOMIC DNA]</scope>
    <source>
        <strain evidence="2 3">CGMCC 1.7270</strain>
    </source>
</reference>
<dbReference type="AlphaFoldDB" id="V6RXP0"/>
<organism evidence="2 3">
    <name type="scientific">Flavobacterium cauense R2A-7</name>
    <dbReference type="NCBI Taxonomy" id="1341154"/>
    <lineage>
        <taxon>Bacteria</taxon>
        <taxon>Pseudomonadati</taxon>
        <taxon>Bacteroidota</taxon>
        <taxon>Flavobacteriia</taxon>
        <taxon>Flavobacteriales</taxon>
        <taxon>Flavobacteriaceae</taxon>
        <taxon>Flavobacterium</taxon>
    </lineage>
</organism>
<dbReference type="EMBL" id="VLKQ01000001">
    <property type="protein sequence ID" value="TWI15076.1"/>
    <property type="molecule type" value="Genomic_DNA"/>
</dbReference>
<sequence length="283" mass="31653">MKTKILLAATLLLSLQMQAQQLEKPKQIPIKGSFTNPVVSPDGNYVLLTKEHLKGVYLLNLKNKKITQISDKDGSGYAYSWNPNSTSFYYKEKGEKEYFSNSKVKSYSLKTKKAKTLNEINHNSLPSFKGKEQTKIVVYTNPATLKIEAKDVKTQKSWNITNEDGQFYNAILSHDGKKVAVHNGADIYVYPIEGNGKGIKIGTGIATAWSKDNKYLIGFLDESKDGHSVTNSDLYLFNAATAKSVKLTATANVIEMFPCFYDDNKIMFTDDKTGKIFTSQLKL</sequence>
<dbReference type="Proteomes" id="UP000319848">
    <property type="component" value="Unassembled WGS sequence"/>
</dbReference>
<comment type="caution">
    <text evidence="2">The sequence shown here is derived from an EMBL/GenBank/DDBJ whole genome shotgun (WGS) entry which is preliminary data.</text>
</comment>
<accession>V6RXP0</accession>
<dbReference type="Gene3D" id="2.120.10.30">
    <property type="entry name" value="TolB, C-terminal domain"/>
    <property type="match status" value="1"/>
</dbReference>
<dbReference type="RefSeq" id="WP_023571772.1">
    <property type="nucleotide sequence ID" value="NZ_AVBI01000019.1"/>
</dbReference>
<keyword evidence="1" id="KW-0732">Signal</keyword>
<evidence type="ECO:0000313" key="3">
    <source>
        <dbReference type="Proteomes" id="UP000319848"/>
    </source>
</evidence>
<keyword evidence="3" id="KW-1185">Reference proteome</keyword>